<sequence>MVTISFRLWTSVLDESGTIGIFDFISRDASSVRGTFRIDFAVIQDCLSRWNAGINNAHRGLAGSQCSRGLHARRNRRSCGARYDFAPFMCASRISCAEPHPIEVNHDLLDIAWIWGRLVCLFFVALSSDIPNAFVRSDGEALLIDGVTPCVDSLRIAVALRDETSTRT</sequence>
<organism evidence="1 2">
    <name type="scientific">Schizopora paradoxa</name>
    <dbReference type="NCBI Taxonomy" id="27342"/>
    <lineage>
        <taxon>Eukaryota</taxon>
        <taxon>Fungi</taxon>
        <taxon>Dikarya</taxon>
        <taxon>Basidiomycota</taxon>
        <taxon>Agaricomycotina</taxon>
        <taxon>Agaricomycetes</taxon>
        <taxon>Hymenochaetales</taxon>
        <taxon>Schizoporaceae</taxon>
        <taxon>Schizopora</taxon>
    </lineage>
</organism>
<evidence type="ECO:0000313" key="2">
    <source>
        <dbReference type="Proteomes" id="UP000053477"/>
    </source>
</evidence>
<gene>
    <name evidence="1" type="ORF">SCHPADRAFT_53718</name>
</gene>
<keyword evidence="2" id="KW-1185">Reference proteome</keyword>
<reference evidence="1 2" key="1">
    <citation type="submission" date="2015-04" db="EMBL/GenBank/DDBJ databases">
        <title>Complete genome sequence of Schizopora paradoxa KUC8140, a cosmopolitan wood degrader in East Asia.</title>
        <authorList>
            <consortium name="DOE Joint Genome Institute"/>
            <person name="Min B."/>
            <person name="Park H."/>
            <person name="Jang Y."/>
            <person name="Kim J.-J."/>
            <person name="Kim K.H."/>
            <person name="Pangilinan J."/>
            <person name="Lipzen A."/>
            <person name="Riley R."/>
            <person name="Grigoriev I.V."/>
            <person name="Spatafora J.W."/>
            <person name="Choi I.-G."/>
        </authorList>
    </citation>
    <scope>NUCLEOTIDE SEQUENCE [LARGE SCALE GENOMIC DNA]</scope>
    <source>
        <strain evidence="1 2">KUC8140</strain>
    </source>
</reference>
<proteinExistence type="predicted"/>
<dbReference type="Proteomes" id="UP000053477">
    <property type="component" value="Unassembled WGS sequence"/>
</dbReference>
<dbReference type="InParanoid" id="A0A0H2S6S8"/>
<protein>
    <submittedName>
        <fullName evidence="1">Uncharacterized protein</fullName>
    </submittedName>
</protein>
<dbReference type="EMBL" id="KQ085885">
    <property type="protein sequence ID" value="KLO19674.1"/>
    <property type="molecule type" value="Genomic_DNA"/>
</dbReference>
<name>A0A0H2S6S8_9AGAM</name>
<dbReference type="AlphaFoldDB" id="A0A0H2S6S8"/>
<accession>A0A0H2S6S8</accession>
<evidence type="ECO:0000313" key="1">
    <source>
        <dbReference type="EMBL" id="KLO19674.1"/>
    </source>
</evidence>